<name>A0A382JN82_9ZZZZ</name>
<sequence>VPERVTPYKLPDDGTFPNSVLPLLAYQTAVEVGGTDLAIGFETLFAAHGWEGSWRNGIYAFRHYHSNVHEVLGIASGHAHVEFGGPRGEALELKTGDAVVIPAGVSHFNLGSSNDLLVIGAYPEGESPDLCRDSAAERDMALARQQQVPMPSTDPVYGGAGPLVRAWSR</sequence>
<dbReference type="InterPro" id="IPR014710">
    <property type="entry name" value="RmlC-like_jellyroll"/>
</dbReference>
<organism evidence="2">
    <name type="scientific">marine metagenome</name>
    <dbReference type="NCBI Taxonomy" id="408172"/>
    <lineage>
        <taxon>unclassified sequences</taxon>
        <taxon>metagenomes</taxon>
        <taxon>ecological metagenomes</taxon>
    </lineage>
</organism>
<dbReference type="InterPro" id="IPR006045">
    <property type="entry name" value="Cupin_1"/>
</dbReference>
<evidence type="ECO:0000313" key="2">
    <source>
        <dbReference type="EMBL" id="SVC12802.1"/>
    </source>
</evidence>
<dbReference type="Pfam" id="PF00190">
    <property type="entry name" value="Cupin_1"/>
    <property type="match status" value="1"/>
</dbReference>
<accession>A0A382JN82</accession>
<protein>
    <recommendedName>
        <fullName evidence="1">Cupin type-1 domain-containing protein</fullName>
    </recommendedName>
</protein>
<dbReference type="SUPFAM" id="SSF51182">
    <property type="entry name" value="RmlC-like cupins"/>
    <property type="match status" value="1"/>
</dbReference>
<dbReference type="EMBL" id="UINC01075023">
    <property type="protein sequence ID" value="SVC12802.1"/>
    <property type="molecule type" value="Genomic_DNA"/>
</dbReference>
<dbReference type="InterPro" id="IPR047121">
    <property type="entry name" value="YjiB-like"/>
</dbReference>
<dbReference type="PIRSF" id="PIRSF019307">
    <property type="entry name" value="UCP019307"/>
    <property type="match status" value="1"/>
</dbReference>
<proteinExistence type="predicted"/>
<reference evidence="2" key="1">
    <citation type="submission" date="2018-05" db="EMBL/GenBank/DDBJ databases">
        <authorList>
            <person name="Lanie J.A."/>
            <person name="Ng W.-L."/>
            <person name="Kazmierczak K.M."/>
            <person name="Andrzejewski T.M."/>
            <person name="Davidsen T.M."/>
            <person name="Wayne K.J."/>
            <person name="Tettelin H."/>
            <person name="Glass J.I."/>
            <person name="Rusch D."/>
            <person name="Podicherti R."/>
            <person name="Tsui H.-C.T."/>
            <person name="Winkler M.E."/>
        </authorList>
    </citation>
    <scope>NUCLEOTIDE SEQUENCE</scope>
</reference>
<dbReference type="InterPro" id="IPR011051">
    <property type="entry name" value="RmlC_Cupin_sf"/>
</dbReference>
<dbReference type="PANTHER" id="PTHR36448:SF2">
    <property type="entry name" value="CUPIN TYPE-1 DOMAIN-CONTAINING PROTEIN"/>
    <property type="match status" value="1"/>
</dbReference>
<dbReference type="Gene3D" id="2.60.120.10">
    <property type="entry name" value="Jelly Rolls"/>
    <property type="match status" value="1"/>
</dbReference>
<gene>
    <name evidence="2" type="ORF">METZ01_LOCUS265656</name>
</gene>
<feature type="domain" description="Cupin type-1" evidence="1">
    <location>
        <begin position="63"/>
        <end position="118"/>
    </location>
</feature>
<evidence type="ECO:0000259" key="1">
    <source>
        <dbReference type="Pfam" id="PF00190"/>
    </source>
</evidence>
<feature type="non-terminal residue" evidence="2">
    <location>
        <position position="1"/>
    </location>
</feature>
<dbReference type="AlphaFoldDB" id="A0A382JN82"/>
<dbReference type="CDD" id="cd02219">
    <property type="entry name" value="cupin_YjlB-like"/>
    <property type="match status" value="1"/>
</dbReference>
<dbReference type="InterPro" id="IPR014500">
    <property type="entry name" value="UCP019307_cupin"/>
</dbReference>
<dbReference type="PANTHER" id="PTHR36448">
    <property type="entry name" value="BLR7373 PROTEIN"/>
    <property type="match status" value="1"/>
</dbReference>